<accession>A0ABR1VNC0</accession>
<dbReference type="Proteomes" id="UP001446871">
    <property type="component" value="Unassembled WGS sequence"/>
</dbReference>
<sequence>MPSTTVASGSMAQAPPAAGLSDVAATFGTSEAWWMSGMAATTVMTTRLAIREGSMSAVSGSVV</sequence>
<dbReference type="EMBL" id="JAQQWM010000003">
    <property type="protein sequence ID" value="KAK8072751.1"/>
    <property type="molecule type" value="Genomic_DNA"/>
</dbReference>
<comment type="caution">
    <text evidence="1">The sequence shown here is derived from an EMBL/GenBank/DDBJ whole genome shotgun (WGS) entry which is preliminary data.</text>
</comment>
<evidence type="ECO:0000313" key="1">
    <source>
        <dbReference type="EMBL" id="KAK8072751.1"/>
    </source>
</evidence>
<organism evidence="1 2">
    <name type="scientific">Apiospora saccharicola</name>
    <dbReference type="NCBI Taxonomy" id="335842"/>
    <lineage>
        <taxon>Eukaryota</taxon>
        <taxon>Fungi</taxon>
        <taxon>Dikarya</taxon>
        <taxon>Ascomycota</taxon>
        <taxon>Pezizomycotina</taxon>
        <taxon>Sordariomycetes</taxon>
        <taxon>Xylariomycetidae</taxon>
        <taxon>Amphisphaeriales</taxon>
        <taxon>Apiosporaceae</taxon>
        <taxon>Apiospora</taxon>
    </lineage>
</organism>
<reference evidence="1 2" key="1">
    <citation type="submission" date="2023-01" db="EMBL/GenBank/DDBJ databases">
        <title>Analysis of 21 Apiospora genomes using comparative genomics revels a genus with tremendous synthesis potential of carbohydrate active enzymes and secondary metabolites.</title>
        <authorList>
            <person name="Sorensen T."/>
        </authorList>
    </citation>
    <scope>NUCLEOTIDE SEQUENCE [LARGE SCALE GENOMIC DNA]</scope>
    <source>
        <strain evidence="1 2">CBS 83171</strain>
    </source>
</reference>
<evidence type="ECO:0000313" key="2">
    <source>
        <dbReference type="Proteomes" id="UP001446871"/>
    </source>
</evidence>
<gene>
    <name evidence="1" type="ORF">PG996_006099</name>
</gene>
<proteinExistence type="predicted"/>
<protein>
    <submittedName>
        <fullName evidence="1">Uncharacterized protein</fullName>
    </submittedName>
</protein>
<name>A0ABR1VNC0_9PEZI</name>
<keyword evidence="2" id="KW-1185">Reference proteome</keyword>